<protein>
    <recommendedName>
        <fullName evidence="5">OmpA-like domain-containing protein</fullName>
    </recommendedName>
</protein>
<dbReference type="Pfam" id="PF12849">
    <property type="entry name" value="PBP_like_2"/>
    <property type="match status" value="1"/>
</dbReference>
<dbReference type="AlphaFoldDB" id="A0A0J6SBY1"/>
<dbReference type="GO" id="GO:0016020">
    <property type="term" value="C:membrane"/>
    <property type="evidence" value="ECO:0007669"/>
    <property type="project" value="UniProtKB-SubCell"/>
</dbReference>
<dbReference type="SUPFAM" id="SSF103088">
    <property type="entry name" value="OmpA-like"/>
    <property type="match status" value="1"/>
</dbReference>
<dbReference type="InterPro" id="IPR006664">
    <property type="entry name" value="OMP_bac"/>
</dbReference>
<dbReference type="Gene3D" id="3.30.1330.60">
    <property type="entry name" value="OmpA-like domain"/>
    <property type="match status" value="1"/>
</dbReference>
<dbReference type="SUPFAM" id="SSF53850">
    <property type="entry name" value="Periplasmic binding protein-like II"/>
    <property type="match status" value="1"/>
</dbReference>
<name>A0A0J6SBY1_9HYPH</name>
<dbReference type="CDD" id="cd07185">
    <property type="entry name" value="OmpA_C-like"/>
    <property type="match status" value="1"/>
</dbReference>
<keyword evidence="2" id="KW-0732">Signal</keyword>
<accession>A0A0J6SBY1</accession>
<dbReference type="RefSeq" id="WP_048465650.1">
    <property type="nucleotide sequence ID" value="NZ_LABX01000163.1"/>
</dbReference>
<proteinExistence type="predicted"/>
<dbReference type="EMBL" id="LABX01000163">
    <property type="protein sequence ID" value="KMO30863.1"/>
    <property type="molecule type" value="Genomic_DNA"/>
</dbReference>
<dbReference type="PRINTS" id="PR01021">
    <property type="entry name" value="OMPADOMAIN"/>
</dbReference>
<dbReference type="InterPro" id="IPR050811">
    <property type="entry name" value="Phosphate_ABC_transporter"/>
</dbReference>
<dbReference type="PROSITE" id="PS51123">
    <property type="entry name" value="OMPA_2"/>
    <property type="match status" value="1"/>
</dbReference>
<evidence type="ECO:0000313" key="7">
    <source>
        <dbReference type="Proteomes" id="UP000035929"/>
    </source>
</evidence>
<evidence type="ECO:0000256" key="3">
    <source>
        <dbReference type="ARBA" id="ARBA00023136"/>
    </source>
</evidence>
<dbReference type="CDD" id="cd13653">
    <property type="entry name" value="PBP2_phosphate_like_1"/>
    <property type="match status" value="1"/>
</dbReference>
<dbReference type="InterPro" id="IPR006665">
    <property type="entry name" value="OmpA-like"/>
</dbReference>
<organism evidence="6 7">
    <name type="scientific">Methylobacterium aquaticum</name>
    <dbReference type="NCBI Taxonomy" id="270351"/>
    <lineage>
        <taxon>Bacteria</taxon>
        <taxon>Pseudomonadati</taxon>
        <taxon>Pseudomonadota</taxon>
        <taxon>Alphaproteobacteria</taxon>
        <taxon>Hyphomicrobiales</taxon>
        <taxon>Methylobacteriaceae</taxon>
        <taxon>Methylobacterium</taxon>
    </lineage>
</organism>
<keyword evidence="3 4" id="KW-0472">Membrane</keyword>
<dbReference type="Gene3D" id="3.40.190.10">
    <property type="entry name" value="Periplasmic binding protein-like II"/>
    <property type="match status" value="2"/>
</dbReference>
<evidence type="ECO:0000313" key="6">
    <source>
        <dbReference type="EMBL" id="KMO30863.1"/>
    </source>
</evidence>
<dbReference type="Proteomes" id="UP000035929">
    <property type="component" value="Unassembled WGS sequence"/>
</dbReference>
<comment type="caution">
    <text evidence="6">The sequence shown here is derived from an EMBL/GenBank/DDBJ whole genome shotgun (WGS) entry which is preliminary data.</text>
</comment>
<dbReference type="Pfam" id="PF00691">
    <property type="entry name" value="OmpA"/>
    <property type="match status" value="1"/>
</dbReference>
<dbReference type="PATRIC" id="fig|270351.6.peg.1863"/>
<gene>
    <name evidence="6" type="ORF">VP06_20660</name>
</gene>
<evidence type="ECO:0000259" key="5">
    <source>
        <dbReference type="PROSITE" id="PS51123"/>
    </source>
</evidence>
<dbReference type="InterPro" id="IPR036737">
    <property type="entry name" value="OmpA-like_sf"/>
</dbReference>
<evidence type="ECO:0000256" key="1">
    <source>
        <dbReference type="ARBA" id="ARBA00004370"/>
    </source>
</evidence>
<evidence type="ECO:0000256" key="2">
    <source>
        <dbReference type="ARBA" id="ARBA00022729"/>
    </source>
</evidence>
<sequence>MRIVGSNTIGAELVPSLLEAYARGLRVDDVQWLDGRTPEDRTLIAKGAAGPVLRVEVASHGSGTAPTALAEGKADLGMMSREISKDELAKTAAAGLGDLGAPTQQHVVALDGLLVLVHRDNPLSRLTLEDIAAIFAGEKTDWSAFGGKPGPITLYRRADKSGTLDTFTALVMKKRKIAASAKAFESSVELSDAVAADPGGIGFVGIAYGRNAKTVSISLECGLNYTPSEFLVKSEEYPLSRRLLLYNAASASHPHLTDFVEFALSDKAQPIISRSQFIDLRIDESEDSYADRRVSEAARDVAQDHTRLGRFARDLTGARRLSVTYRFRTAGADLDSKAVRDIDRLAEYLKRPRNLRRRILVLGYADSRGTTQRKIALSERRAATVAQALTARGVPSTQLAVSGLGSFAPVACDGSTNVPNEDGLRRNRRVEIWIK</sequence>
<evidence type="ECO:0000256" key="4">
    <source>
        <dbReference type="PROSITE-ProRule" id="PRU00473"/>
    </source>
</evidence>
<reference evidence="6 7" key="1">
    <citation type="submission" date="2015-03" db="EMBL/GenBank/DDBJ databases">
        <title>Genome sequencing of Methylobacterium aquaticum DSM16371 type strain.</title>
        <authorList>
            <person name="Chaudhry V."/>
            <person name="Patil P.B."/>
        </authorList>
    </citation>
    <scope>NUCLEOTIDE SEQUENCE [LARGE SCALE GENOMIC DNA]</scope>
    <source>
        <strain evidence="6 7">DSM 16371</strain>
    </source>
</reference>
<comment type="subcellular location">
    <subcellularLocation>
        <location evidence="1">Membrane</location>
    </subcellularLocation>
</comment>
<dbReference type="PANTHER" id="PTHR30570">
    <property type="entry name" value="PERIPLASMIC PHOSPHATE BINDING COMPONENT OF PHOSPHATE ABC TRANSPORTER"/>
    <property type="match status" value="1"/>
</dbReference>
<dbReference type="PANTHER" id="PTHR30570:SF1">
    <property type="entry name" value="PHOSPHATE-BINDING PROTEIN PSTS"/>
    <property type="match status" value="1"/>
</dbReference>
<dbReference type="InterPro" id="IPR024370">
    <property type="entry name" value="PBP_domain"/>
</dbReference>
<feature type="domain" description="OmpA-like" evidence="5">
    <location>
        <begin position="314"/>
        <end position="435"/>
    </location>
</feature>